<reference evidence="7 8" key="1">
    <citation type="submission" date="2023-05" db="EMBL/GenBank/DDBJ databases">
        <title>Draft genome sequence of Streptomyces sp. B-S-A12 isolated from a cave soil in Thailand.</title>
        <authorList>
            <person name="Chamroensaksri N."/>
            <person name="Muangham S."/>
        </authorList>
    </citation>
    <scope>NUCLEOTIDE SEQUENCE [LARGE SCALE GENOMIC DNA]</scope>
    <source>
        <strain evidence="7 8">B-S-A12</strain>
    </source>
</reference>
<dbReference type="Pfam" id="PF00254">
    <property type="entry name" value="FKBP_C"/>
    <property type="match status" value="2"/>
</dbReference>
<evidence type="ECO:0000256" key="1">
    <source>
        <dbReference type="ARBA" id="ARBA00000971"/>
    </source>
</evidence>
<evidence type="ECO:0000259" key="6">
    <source>
        <dbReference type="PROSITE" id="PS50059"/>
    </source>
</evidence>
<comment type="similarity">
    <text evidence="5">Belongs to the FKBP-type PPIase family.</text>
</comment>
<evidence type="ECO:0000256" key="5">
    <source>
        <dbReference type="RuleBase" id="RU003915"/>
    </source>
</evidence>
<keyword evidence="8" id="KW-1185">Reference proteome</keyword>
<keyword evidence="2 4" id="KW-0697">Rotamase</keyword>
<evidence type="ECO:0000256" key="2">
    <source>
        <dbReference type="ARBA" id="ARBA00023110"/>
    </source>
</evidence>
<dbReference type="InterPro" id="IPR050689">
    <property type="entry name" value="FKBP-type_PPIase"/>
</dbReference>
<accession>A0ABT6T8B2</accession>
<dbReference type="InterPro" id="IPR046357">
    <property type="entry name" value="PPIase_dom_sf"/>
</dbReference>
<dbReference type="Gene3D" id="3.10.50.40">
    <property type="match status" value="2"/>
</dbReference>
<proteinExistence type="inferred from homology"/>
<dbReference type="PANTHER" id="PTHR10516">
    <property type="entry name" value="PEPTIDYL-PROLYL CIS-TRANS ISOMERASE"/>
    <property type="match status" value="1"/>
</dbReference>
<evidence type="ECO:0000313" key="8">
    <source>
        <dbReference type="Proteomes" id="UP001237105"/>
    </source>
</evidence>
<dbReference type="InterPro" id="IPR001179">
    <property type="entry name" value="PPIase_FKBP_dom"/>
</dbReference>
<dbReference type="RefSeq" id="WP_282539941.1">
    <property type="nucleotide sequence ID" value="NZ_JASCIS010000074.1"/>
</dbReference>
<dbReference type="PANTHER" id="PTHR10516:SF443">
    <property type="entry name" value="FK506-BINDING PROTEIN 59-RELATED"/>
    <property type="match status" value="1"/>
</dbReference>
<feature type="domain" description="PPIase FKBP-type" evidence="6">
    <location>
        <begin position="223"/>
        <end position="314"/>
    </location>
</feature>
<sequence length="316" mass="33823">MLVTMYVSALVRSAALGLIVTLAVGCVSSAPENIPQVRGEFGRRPTVTVPDLPPPEDARMKVLSQGDGPVTREGQVVVTDVDMRLWEGNKPLMDTYRLGQPTTAVLDGRHVARTWDQALLGRSAGSRVLMVAPASYGFGPNGMAPAQVAPGEHLIVTFDVIGGYDPRQQVAEGSPEDMGGRGTVPAVRVKPGKEPEITTWGQAPRQLRARTLVSGKGASIAEGDTVVVQWSGWSWGNKEPFASTYRRSGPNGFLVKKQTVPPGWHEALKGRTVGSRLLLAVPKSQDPSFTTTKGGVGVPQDADIVYVIDILDRRAR</sequence>
<dbReference type="GO" id="GO:0003755">
    <property type="term" value="F:peptidyl-prolyl cis-trans isomerase activity"/>
    <property type="evidence" value="ECO:0007669"/>
    <property type="project" value="UniProtKB-EC"/>
</dbReference>
<comment type="catalytic activity">
    <reaction evidence="1 4 5">
        <text>[protein]-peptidylproline (omega=180) = [protein]-peptidylproline (omega=0)</text>
        <dbReference type="Rhea" id="RHEA:16237"/>
        <dbReference type="Rhea" id="RHEA-COMP:10747"/>
        <dbReference type="Rhea" id="RHEA-COMP:10748"/>
        <dbReference type="ChEBI" id="CHEBI:83833"/>
        <dbReference type="ChEBI" id="CHEBI:83834"/>
        <dbReference type="EC" id="5.2.1.8"/>
    </reaction>
</comment>
<evidence type="ECO:0000256" key="4">
    <source>
        <dbReference type="PROSITE-ProRule" id="PRU00277"/>
    </source>
</evidence>
<evidence type="ECO:0000256" key="3">
    <source>
        <dbReference type="ARBA" id="ARBA00023235"/>
    </source>
</evidence>
<dbReference type="SUPFAM" id="SSF54534">
    <property type="entry name" value="FKBP-like"/>
    <property type="match status" value="2"/>
</dbReference>
<keyword evidence="3 4" id="KW-0413">Isomerase</keyword>
<name>A0ABT6T8B2_9ACTN</name>
<gene>
    <name evidence="7" type="ORF">QIT00_37250</name>
</gene>
<dbReference type="Proteomes" id="UP001237105">
    <property type="component" value="Unassembled WGS sequence"/>
</dbReference>
<feature type="domain" description="PPIase FKBP-type" evidence="6">
    <location>
        <begin position="74"/>
        <end position="164"/>
    </location>
</feature>
<protein>
    <recommendedName>
        <fullName evidence="5">Peptidyl-prolyl cis-trans isomerase</fullName>
        <ecNumber evidence="5">5.2.1.8</ecNumber>
    </recommendedName>
</protein>
<dbReference type="EC" id="5.2.1.8" evidence="5"/>
<dbReference type="PROSITE" id="PS50059">
    <property type="entry name" value="FKBP_PPIASE"/>
    <property type="match status" value="2"/>
</dbReference>
<organism evidence="7 8">
    <name type="scientific">Streptomyces luteolus</name>
    <dbReference type="NCBI Taxonomy" id="3043615"/>
    <lineage>
        <taxon>Bacteria</taxon>
        <taxon>Bacillati</taxon>
        <taxon>Actinomycetota</taxon>
        <taxon>Actinomycetes</taxon>
        <taxon>Kitasatosporales</taxon>
        <taxon>Streptomycetaceae</taxon>
        <taxon>Streptomyces</taxon>
    </lineage>
</organism>
<comment type="caution">
    <text evidence="7">The sequence shown here is derived from an EMBL/GenBank/DDBJ whole genome shotgun (WGS) entry which is preliminary data.</text>
</comment>
<dbReference type="EMBL" id="JASCIS010000074">
    <property type="protein sequence ID" value="MDI3424114.1"/>
    <property type="molecule type" value="Genomic_DNA"/>
</dbReference>
<evidence type="ECO:0000313" key="7">
    <source>
        <dbReference type="EMBL" id="MDI3424114.1"/>
    </source>
</evidence>